<keyword evidence="4 6" id="KW-0472">Membrane</keyword>
<dbReference type="InterPro" id="IPR020846">
    <property type="entry name" value="MFS_dom"/>
</dbReference>
<dbReference type="PROSITE" id="PS50850">
    <property type="entry name" value="MFS"/>
    <property type="match status" value="1"/>
</dbReference>
<evidence type="ECO:0000256" key="6">
    <source>
        <dbReference type="SAM" id="Phobius"/>
    </source>
</evidence>
<keyword evidence="3 6" id="KW-1133">Transmembrane helix</keyword>
<protein>
    <recommendedName>
        <fullName evidence="7">Major facilitator superfamily (MFS) profile domain-containing protein</fullName>
    </recommendedName>
</protein>
<dbReference type="PANTHER" id="PTHR24064">
    <property type="entry name" value="SOLUTE CARRIER FAMILY 22 MEMBER"/>
    <property type="match status" value="1"/>
</dbReference>
<evidence type="ECO:0000313" key="8">
    <source>
        <dbReference type="EMBL" id="GFO44113.1"/>
    </source>
</evidence>
<feature type="compositionally biased region" description="Basic and acidic residues" evidence="5">
    <location>
        <begin position="533"/>
        <end position="558"/>
    </location>
</feature>
<comment type="subcellular location">
    <subcellularLocation>
        <location evidence="1">Membrane</location>
        <topology evidence="1">Multi-pass membrane protein</topology>
    </subcellularLocation>
</comment>
<keyword evidence="9" id="KW-1185">Reference proteome</keyword>
<organism evidence="8 9">
    <name type="scientific">Plakobranchus ocellatus</name>
    <dbReference type="NCBI Taxonomy" id="259542"/>
    <lineage>
        <taxon>Eukaryota</taxon>
        <taxon>Metazoa</taxon>
        <taxon>Spiralia</taxon>
        <taxon>Lophotrochozoa</taxon>
        <taxon>Mollusca</taxon>
        <taxon>Gastropoda</taxon>
        <taxon>Heterobranchia</taxon>
        <taxon>Euthyneura</taxon>
        <taxon>Panpulmonata</taxon>
        <taxon>Sacoglossa</taxon>
        <taxon>Placobranchoidea</taxon>
        <taxon>Plakobranchidae</taxon>
        <taxon>Plakobranchus</taxon>
    </lineage>
</organism>
<dbReference type="Proteomes" id="UP000735302">
    <property type="component" value="Unassembled WGS sequence"/>
</dbReference>
<dbReference type="InterPro" id="IPR005828">
    <property type="entry name" value="MFS_sugar_transport-like"/>
</dbReference>
<dbReference type="InterPro" id="IPR005829">
    <property type="entry name" value="Sugar_transporter_CS"/>
</dbReference>
<feature type="transmembrane region" description="Helical" evidence="6">
    <location>
        <begin position="382"/>
        <end position="400"/>
    </location>
</feature>
<dbReference type="Gene3D" id="1.20.1250.20">
    <property type="entry name" value="MFS general substrate transporter like domains"/>
    <property type="match status" value="1"/>
</dbReference>
<proteinExistence type="predicted"/>
<dbReference type="GO" id="GO:0022857">
    <property type="term" value="F:transmembrane transporter activity"/>
    <property type="evidence" value="ECO:0007669"/>
    <property type="project" value="InterPro"/>
</dbReference>
<evidence type="ECO:0000256" key="2">
    <source>
        <dbReference type="ARBA" id="ARBA00022692"/>
    </source>
</evidence>
<dbReference type="PROSITE" id="PS00217">
    <property type="entry name" value="SUGAR_TRANSPORT_2"/>
    <property type="match status" value="1"/>
</dbReference>
<feature type="transmembrane region" description="Helical" evidence="6">
    <location>
        <begin position="315"/>
        <end position="337"/>
    </location>
</feature>
<feature type="transmembrane region" description="Helical" evidence="6">
    <location>
        <begin position="170"/>
        <end position="193"/>
    </location>
</feature>
<dbReference type="InterPro" id="IPR036259">
    <property type="entry name" value="MFS_trans_sf"/>
</dbReference>
<keyword evidence="2 6" id="KW-0812">Transmembrane</keyword>
<feature type="transmembrane region" description="Helical" evidence="6">
    <location>
        <begin position="470"/>
        <end position="491"/>
    </location>
</feature>
<dbReference type="EMBL" id="BLXT01007928">
    <property type="protein sequence ID" value="GFO44113.1"/>
    <property type="molecule type" value="Genomic_DNA"/>
</dbReference>
<feature type="transmembrane region" description="Helical" evidence="6">
    <location>
        <begin position="205"/>
        <end position="225"/>
    </location>
</feature>
<feature type="transmembrane region" description="Helical" evidence="6">
    <location>
        <begin position="12"/>
        <end position="31"/>
    </location>
</feature>
<comment type="caution">
    <text evidence="8">The sequence shown here is derived from an EMBL/GenBank/DDBJ whole genome shotgun (WGS) entry which is preliminary data.</text>
</comment>
<sequence length="558" mass="61879">MGTTIEAIYDDIGGFSVAQCIIISFIFYNFLGASWSMIQMAFAVKVPDWTCVANEFGDLQQLGTEFYSNVTQVYSNGSEFSEKCSVNGSVCINYEFSGAKTTIVNEWNLVCDYEWIPSVVISVQMGGVLVGAALSGQTSERWGRRKSIAVVTVWHICSNVLAVFSNSYQMFMACRFLIGIGIGGTYTISFPYAMEFLPLKSRGRVAILPFWTLGVAIFVCVAYFIPHWRYLHLGCAIFCLPGVTLWFFVPESVRWLTVNGRLDEAMAALARMACWNGKPLPPDARSTLEAIYSSRKTCSNAAKQYSFIDLFRGRYFLKCTLIMCFMWITLSLISYGISFGVHGLAGNLYLNIVLTNCVEIPGLLPVLWLMDRAGFGRKCATVVTFSIICITTVVVLIINIQDHGDNDRAVFWFAMITKLCIDNVWNVIQAWVSELYPTVTRALGYSIATTSARVGGMLAPFLVDLKKRVVLTYLIISSLSLGVVLLCMLLPETRLCVLKDSIGFSSAAANCEEGVVETIIVGTNDEDDDEDDAHERNGWRKQNGAEKSEEKTVLDPAV</sequence>
<gene>
    <name evidence="8" type="ORF">PoB_007061800</name>
</gene>
<evidence type="ECO:0000256" key="3">
    <source>
        <dbReference type="ARBA" id="ARBA00022989"/>
    </source>
</evidence>
<accession>A0AAV4DIR7</accession>
<feature type="domain" description="Major facilitator superfamily (MFS) profile" evidence="7">
    <location>
        <begin position="61"/>
        <end position="494"/>
    </location>
</feature>
<feature type="transmembrane region" description="Helical" evidence="6">
    <location>
        <begin position="349"/>
        <end position="370"/>
    </location>
</feature>
<reference evidence="8 9" key="1">
    <citation type="journal article" date="2021" name="Elife">
        <title>Chloroplast acquisition without the gene transfer in kleptoplastic sea slugs, Plakobranchus ocellatus.</title>
        <authorList>
            <person name="Maeda T."/>
            <person name="Takahashi S."/>
            <person name="Yoshida T."/>
            <person name="Shimamura S."/>
            <person name="Takaki Y."/>
            <person name="Nagai Y."/>
            <person name="Toyoda A."/>
            <person name="Suzuki Y."/>
            <person name="Arimoto A."/>
            <person name="Ishii H."/>
            <person name="Satoh N."/>
            <person name="Nishiyama T."/>
            <person name="Hasebe M."/>
            <person name="Maruyama T."/>
            <person name="Minagawa J."/>
            <person name="Obokata J."/>
            <person name="Shigenobu S."/>
        </authorList>
    </citation>
    <scope>NUCLEOTIDE SEQUENCE [LARGE SCALE GENOMIC DNA]</scope>
</reference>
<evidence type="ECO:0000313" key="9">
    <source>
        <dbReference type="Proteomes" id="UP000735302"/>
    </source>
</evidence>
<evidence type="ECO:0000256" key="5">
    <source>
        <dbReference type="SAM" id="MobiDB-lite"/>
    </source>
</evidence>
<dbReference type="SUPFAM" id="SSF103473">
    <property type="entry name" value="MFS general substrate transporter"/>
    <property type="match status" value="1"/>
</dbReference>
<dbReference type="Pfam" id="PF00083">
    <property type="entry name" value="Sugar_tr"/>
    <property type="match status" value="1"/>
</dbReference>
<dbReference type="AlphaFoldDB" id="A0AAV4DIR7"/>
<evidence type="ECO:0000256" key="4">
    <source>
        <dbReference type="ARBA" id="ARBA00023136"/>
    </source>
</evidence>
<dbReference type="PROSITE" id="PS00216">
    <property type="entry name" value="SUGAR_TRANSPORT_1"/>
    <property type="match status" value="1"/>
</dbReference>
<dbReference type="GO" id="GO:0016020">
    <property type="term" value="C:membrane"/>
    <property type="evidence" value="ECO:0007669"/>
    <property type="project" value="UniProtKB-SubCell"/>
</dbReference>
<name>A0AAV4DIR7_9GAST</name>
<feature type="transmembrane region" description="Helical" evidence="6">
    <location>
        <begin position="231"/>
        <end position="249"/>
    </location>
</feature>
<feature type="region of interest" description="Disordered" evidence="5">
    <location>
        <begin position="523"/>
        <end position="558"/>
    </location>
</feature>
<evidence type="ECO:0000256" key="1">
    <source>
        <dbReference type="ARBA" id="ARBA00004141"/>
    </source>
</evidence>
<evidence type="ECO:0000259" key="7">
    <source>
        <dbReference type="PROSITE" id="PS50850"/>
    </source>
</evidence>